<dbReference type="RefSeq" id="WP_101010239.1">
    <property type="nucleotide sequence ID" value="NZ_FRFC01000004.1"/>
</dbReference>
<organism evidence="2 3">
    <name type="scientific">Nitrosotalea sinensis</name>
    <dbReference type="NCBI Taxonomy" id="1499975"/>
    <lineage>
        <taxon>Archaea</taxon>
        <taxon>Nitrososphaerota</taxon>
        <taxon>Nitrososphaeria</taxon>
        <taxon>Nitrosotaleales</taxon>
        <taxon>Nitrosotaleaceae</taxon>
        <taxon>Nitrosotalea</taxon>
    </lineage>
</organism>
<accession>A0A2H1EHR6</accession>
<dbReference type="OrthoDB" id="10409at2157"/>
<dbReference type="PROSITE" id="PS51186">
    <property type="entry name" value="GNAT"/>
    <property type="match status" value="1"/>
</dbReference>
<protein>
    <submittedName>
        <fullName evidence="2">Putative Gcn5-related N-acetyltransferase (GNAT) domain-containing protein</fullName>
    </submittedName>
</protein>
<dbReference type="AlphaFoldDB" id="A0A2H1EHR6"/>
<keyword evidence="2" id="KW-0808">Transferase</keyword>
<sequence>MISRIEENDLGFTSLWSNAKKMECGTLFLNTLFTDDLFFNKLSDVSCISEQMIDESIKYFQKEHLLPCVYSVNYKELENLLERKGFVHHDTLHVLKRNTGENRKISAIKINTDTVSLWTDIFCRAYDCLEWGPDVTKAVENSLQCADYFIDESKSSCVALYEKNDILGLYCLGTVTDRRNSGLASLLVDFASNEVKSRSLECLILETYGRDNLLKFYSKLGFEQVYEKKVYTI</sequence>
<evidence type="ECO:0000313" key="3">
    <source>
        <dbReference type="Proteomes" id="UP000232412"/>
    </source>
</evidence>
<feature type="domain" description="N-acetyltransferase" evidence="1">
    <location>
        <begin position="108"/>
        <end position="233"/>
    </location>
</feature>
<evidence type="ECO:0000259" key="1">
    <source>
        <dbReference type="PROSITE" id="PS51186"/>
    </source>
</evidence>
<dbReference type="InterPro" id="IPR016181">
    <property type="entry name" value="Acyl_CoA_acyltransferase"/>
</dbReference>
<dbReference type="EMBL" id="FRFC01000004">
    <property type="protein sequence ID" value="SHO46348.1"/>
    <property type="molecule type" value="Genomic_DNA"/>
</dbReference>
<keyword evidence="3" id="KW-1185">Reference proteome</keyword>
<evidence type="ECO:0000313" key="2">
    <source>
        <dbReference type="EMBL" id="SHO46348.1"/>
    </source>
</evidence>
<dbReference type="GO" id="GO:0016747">
    <property type="term" value="F:acyltransferase activity, transferring groups other than amino-acyl groups"/>
    <property type="evidence" value="ECO:0007669"/>
    <property type="project" value="InterPro"/>
</dbReference>
<name>A0A2H1EHR6_9ARCH</name>
<reference evidence="3" key="1">
    <citation type="submission" date="2016-12" db="EMBL/GenBank/DDBJ databases">
        <authorList>
            <person name="Herbold C."/>
        </authorList>
    </citation>
    <scope>NUCLEOTIDE SEQUENCE [LARGE SCALE GENOMIC DNA]</scope>
</reference>
<dbReference type="Gene3D" id="3.40.630.30">
    <property type="match status" value="1"/>
</dbReference>
<proteinExistence type="predicted"/>
<dbReference type="Proteomes" id="UP000232412">
    <property type="component" value="Unassembled WGS sequence"/>
</dbReference>
<dbReference type="InterPro" id="IPR000182">
    <property type="entry name" value="GNAT_dom"/>
</dbReference>
<dbReference type="SUPFAM" id="SSF55729">
    <property type="entry name" value="Acyl-CoA N-acyltransferases (Nat)"/>
    <property type="match status" value="1"/>
</dbReference>
<gene>
    <name evidence="2" type="ORF">NSIN_30081</name>
</gene>